<evidence type="ECO:0000256" key="4">
    <source>
        <dbReference type="ARBA" id="ARBA00023136"/>
    </source>
</evidence>
<accession>A0A401L361</accession>
<dbReference type="PANTHER" id="PTHR16201">
    <property type="entry name" value="SEVEN TRANSMEMBRANE PROTEIN 1-RELATED"/>
    <property type="match status" value="1"/>
</dbReference>
<keyword evidence="7" id="KW-1185">Reference proteome</keyword>
<feature type="transmembrane region" description="Helical" evidence="5">
    <location>
        <begin position="12"/>
        <end position="34"/>
    </location>
</feature>
<organism evidence="6 7">
    <name type="scientific">Aspergillus awamori</name>
    <name type="common">Black koji mold</name>
    <dbReference type="NCBI Taxonomy" id="105351"/>
    <lineage>
        <taxon>Eukaryota</taxon>
        <taxon>Fungi</taxon>
        <taxon>Dikarya</taxon>
        <taxon>Ascomycota</taxon>
        <taxon>Pezizomycotina</taxon>
        <taxon>Eurotiomycetes</taxon>
        <taxon>Eurotiomycetidae</taxon>
        <taxon>Eurotiales</taxon>
        <taxon>Aspergillaceae</taxon>
        <taxon>Aspergillus</taxon>
    </lineage>
</organism>
<protein>
    <submittedName>
        <fullName evidence="6">Uncharacterized membrane protein YDR090C</fullName>
    </submittedName>
</protein>
<dbReference type="AlphaFoldDB" id="A0A401L361"/>
<dbReference type="InterPro" id="IPR006603">
    <property type="entry name" value="PQ-loop_rpt"/>
</dbReference>
<sequence>MSAPTDATPASNVLGTIGTVFWCIQLVPQIWYNWRRKKTEGLPPAMGFLWAVLSAIGTVPKTGVPQLVILNEILSGAVPMGVYLILQVNAILQFVHQVLVMTRKVEVLTTHECQEVNLPMQIQPQIFGTFSAIIWAQILHYDQLQLYHSEGHIGVCRVISSYGWARSPTHLNFEGMMTIPYNKGITWPDILVGAIATVLLAGGMLPIYFELGKRQGRVIGINWVFLCIDTLGGLFSIFALVAQGSFDILGGVMYIVVVVLELGIYLSHIIWRIRFREARKEAKHSGRSVEDILQMSNPA</sequence>
<feature type="transmembrane region" description="Helical" evidence="5">
    <location>
        <begin position="190"/>
        <end position="209"/>
    </location>
</feature>
<evidence type="ECO:0000256" key="3">
    <source>
        <dbReference type="ARBA" id="ARBA00022989"/>
    </source>
</evidence>
<gene>
    <name evidence="6" type="ORF">AAWM_08833</name>
</gene>
<feature type="transmembrane region" description="Helical" evidence="5">
    <location>
        <begin position="248"/>
        <end position="271"/>
    </location>
</feature>
<evidence type="ECO:0000256" key="2">
    <source>
        <dbReference type="ARBA" id="ARBA00022692"/>
    </source>
</evidence>
<dbReference type="Gene3D" id="1.20.1280.290">
    <property type="match status" value="1"/>
</dbReference>
<dbReference type="Proteomes" id="UP000286921">
    <property type="component" value="Unassembled WGS sequence"/>
</dbReference>
<dbReference type="InterPro" id="IPR051415">
    <property type="entry name" value="LAAT-1"/>
</dbReference>
<keyword evidence="2 5" id="KW-0812">Transmembrane</keyword>
<dbReference type="PANTHER" id="PTHR16201:SF37">
    <property type="entry name" value="PQ-LOOP REPEAT-CONTAINING PROTEIN"/>
    <property type="match status" value="1"/>
</dbReference>
<dbReference type="GO" id="GO:0016020">
    <property type="term" value="C:membrane"/>
    <property type="evidence" value="ECO:0007669"/>
    <property type="project" value="UniProtKB-SubCell"/>
</dbReference>
<dbReference type="EMBL" id="BDHI01000028">
    <property type="protein sequence ID" value="GCB25948.1"/>
    <property type="molecule type" value="Genomic_DNA"/>
</dbReference>
<comment type="caution">
    <text evidence="6">The sequence shown here is derived from an EMBL/GenBank/DDBJ whole genome shotgun (WGS) entry which is preliminary data.</text>
</comment>
<dbReference type="Pfam" id="PF04193">
    <property type="entry name" value="PQ-loop"/>
    <property type="match status" value="1"/>
</dbReference>
<evidence type="ECO:0000256" key="5">
    <source>
        <dbReference type="SAM" id="Phobius"/>
    </source>
</evidence>
<dbReference type="SMART" id="SM00679">
    <property type="entry name" value="CTNS"/>
    <property type="match status" value="2"/>
</dbReference>
<comment type="subcellular location">
    <subcellularLocation>
        <location evidence="1">Membrane</location>
        <topology evidence="1">Multi-pass membrane protein</topology>
    </subcellularLocation>
</comment>
<feature type="transmembrane region" description="Helical" evidence="5">
    <location>
        <begin position="122"/>
        <end position="141"/>
    </location>
</feature>
<proteinExistence type="predicted"/>
<feature type="transmembrane region" description="Helical" evidence="5">
    <location>
        <begin position="221"/>
        <end position="242"/>
    </location>
</feature>
<reference evidence="6 7" key="1">
    <citation type="submission" date="2016-09" db="EMBL/GenBank/DDBJ databases">
        <title>Aspergillus awamori IFM 58123T.</title>
        <authorList>
            <person name="Kusuya Y."/>
            <person name="Shimizu M."/>
            <person name="Takahashi H."/>
            <person name="Yaguchi T."/>
        </authorList>
    </citation>
    <scope>NUCLEOTIDE SEQUENCE [LARGE SCALE GENOMIC DNA]</scope>
    <source>
        <strain evidence="6 7">IFM 58123</strain>
    </source>
</reference>
<evidence type="ECO:0000256" key="1">
    <source>
        <dbReference type="ARBA" id="ARBA00004141"/>
    </source>
</evidence>
<feature type="transmembrane region" description="Helical" evidence="5">
    <location>
        <begin position="41"/>
        <end position="60"/>
    </location>
</feature>
<keyword evidence="4 5" id="KW-0472">Membrane</keyword>
<keyword evidence="3 5" id="KW-1133">Transmembrane helix</keyword>
<evidence type="ECO:0000313" key="6">
    <source>
        <dbReference type="EMBL" id="GCB25948.1"/>
    </source>
</evidence>
<name>A0A401L361_ASPAW</name>
<feature type="transmembrane region" description="Helical" evidence="5">
    <location>
        <begin position="80"/>
        <end position="101"/>
    </location>
</feature>
<evidence type="ECO:0000313" key="7">
    <source>
        <dbReference type="Proteomes" id="UP000286921"/>
    </source>
</evidence>